<proteinExistence type="predicted"/>
<dbReference type="EMBL" id="LAZR01036318">
    <property type="protein sequence ID" value="KKL25159.1"/>
    <property type="molecule type" value="Genomic_DNA"/>
</dbReference>
<evidence type="ECO:0008006" key="2">
    <source>
        <dbReference type="Google" id="ProtNLM"/>
    </source>
</evidence>
<sequence length="415" mass="45068">MADVSVETAAQTTINYRMVRAGPVWTDASTGYIFFIDSGVDFFYRKTIDGGATWASAVNIKTATVVKASIWFDKWTTGDAGTKIHLAYTDSDSDDILYRALDTNDDTLSTEVVVFNGAAFESDNFITNILDITKSRGGNLYCAFWGNTAGQVGFYRSTDGGANWTNRASHADGNLVDYILLFPGNETDNNDIWCIYWDISADEISLKTYDNSADSWSETSISTGMTDDPNGHYLQMSGVQRHTDNHVILVAWSAKDTSTADLRVWDITDSGTITAKTDVLTDSAETVQVATFINQQNDDIYVAYLKGGTWQSTVDAFYKKSDDGAGTWGLETAYSADTADDLRAIWAGHSVDSNGGKFQPVFFNDDLDNLFVNTDNAVNIAAAAGGVTVTPSTLALVLSEFAPTVSTPRLVTPPT</sequence>
<dbReference type="SUPFAM" id="SSF50939">
    <property type="entry name" value="Sialidases"/>
    <property type="match status" value="1"/>
</dbReference>
<reference evidence="1" key="1">
    <citation type="journal article" date="2015" name="Nature">
        <title>Complex archaea that bridge the gap between prokaryotes and eukaryotes.</title>
        <authorList>
            <person name="Spang A."/>
            <person name="Saw J.H."/>
            <person name="Jorgensen S.L."/>
            <person name="Zaremba-Niedzwiedzka K."/>
            <person name="Martijn J."/>
            <person name="Lind A.E."/>
            <person name="van Eijk R."/>
            <person name="Schleper C."/>
            <person name="Guy L."/>
            <person name="Ettema T.J."/>
        </authorList>
    </citation>
    <scope>NUCLEOTIDE SEQUENCE</scope>
</reference>
<name>A0A0F9BT52_9ZZZZ</name>
<feature type="non-terminal residue" evidence="1">
    <location>
        <position position="415"/>
    </location>
</feature>
<gene>
    <name evidence="1" type="ORF">LCGC14_2408100</name>
</gene>
<dbReference type="InterPro" id="IPR036278">
    <property type="entry name" value="Sialidase_sf"/>
</dbReference>
<accession>A0A0F9BT52</accession>
<dbReference type="AlphaFoldDB" id="A0A0F9BT52"/>
<protein>
    <recommendedName>
        <fullName evidence="2">Sialidase domain-containing protein</fullName>
    </recommendedName>
</protein>
<comment type="caution">
    <text evidence="1">The sequence shown here is derived from an EMBL/GenBank/DDBJ whole genome shotgun (WGS) entry which is preliminary data.</text>
</comment>
<evidence type="ECO:0000313" key="1">
    <source>
        <dbReference type="EMBL" id="KKL25159.1"/>
    </source>
</evidence>
<organism evidence="1">
    <name type="scientific">marine sediment metagenome</name>
    <dbReference type="NCBI Taxonomy" id="412755"/>
    <lineage>
        <taxon>unclassified sequences</taxon>
        <taxon>metagenomes</taxon>
        <taxon>ecological metagenomes</taxon>
    </lineage>
</organism>